<evidence type="ECO:0000256" key="1">
    <source>
        <dbReference type="ARBA" id="ARBA00022630"/>
    </source>
</evidence>
<evidence type="ECO:0000256" key="5">
    <source>
        <dbReference type="ARBA" id="ARBA00023284"/>
    </source>
</evidence>
<keyword evidence="1" id="KW-0285">Flavoprotein</keyword>
<evidence type="ECO:0000256" key="4">
    <source>
        <dbReference type="ARBA" id="ARBA00023157"/>
    </source>
</evidence>
<keyword evidence="8" id="KW-1185">Reference proteome</keyword>
<evidence type="ECO:0000259" key="6">
    <source>
        <dbReference type="Pfam" id="PF07992"/>
    </source>
</evidence>
<keyword evidence="4" id="KW-1015">Disulfide bond</keyword>
<reference evidence="7" key="1">
    <citation type="submission" date="2022-08" db="EMBL/GenBank/DDBJ databases">
        <title>Complete genome of Mycoplasma iguanae type strain 2327.</title>
        <authorList>
            <person name="Spergser J."/>
        </authorList>
    </citation>
    <scope>NUCLEOTIDE SEQUENCE</scope>
    <source>
        <strain evidence="7">2327</strain>
    </source>
</reference>
<dbReference type="EMBL" id="CP102734">
    <property type="protein sequence ID" value="UVD81698.1"/>
    <property type="molecule type" value="Genomic_DNA"/>
</dbReference>
<dbReference type="PRINTS" id="PR00368">
    <property type="entry name" value="FADPNR"/>
</dbReference>
<dbReference type="InterPro" id="IPR050097">
    <property type="entry name" value="Ferredoxin-NADP_redctase_2"/>
</dbReference>
<protein>
    <submittedName>
        <fullName evidence="7">FAD-dependent oxidoreductase</fullName>
    </submittedName>
</protein>
<proteinExistence type="predicted"/>
<feature type="domain" description="FAD/NAD(P)-binding" evidence="6">
    <location>
        <begin position="6"/>
        <end position="293"/>
    </location>
</feature>
<dbReference type="InterPro" id="IPR008255">
    <property type="entry name" value="Pyr_nucl-diS_OxRdtase_2_AS"/>
</dbReference>
<keyword evidence="5" id="KW-0676">Redox-active center</keyword>
<dbReference type="Pfam" id="PF07992">
    <property type="entry name" value="Pyr_redox_2"/>
    <property type="match status" value="1"/>
</dbReference>
<dbReference type="RefSeq" id="WP_258210872.1">
    <property type="nucleotide sequence ID" value="NZ_CP102734.1"/>
</dbReference>
<dbReference type="InterPro" id="IPR023753">
    <property type="entry name" value="FAD/NAD-binding_dom"/>
</dbReference>
<evidence type="ECO:0000256" key="3">
    <source>
        <dbReference type="ARBA" id="ARBA00023002"/>
    </source>
</evidence>
<accession>A0ABY5R860</accession>
<keyword evidence="2" id="KW-0274">FAD</keyword>
<dbReference type="PROSITE" id="PS00573">
    <property type="entry name" value="PYRIDINE_REDOX_2"/>
    <property type="match status" value="1"/>
</dbReference>
<gene>
    <name evidence="7" type="ORF">NV226_00035</name>
</gene>
<dbReference type="InterPro" id="IPR036188">
    <property type="entry name" value="FAD/NAD-bd_sf"/>
</dbReference>
<dbReference type="PRINTS" id="PR00469">
    <property type="entry name" value="PNDRDTASEII"/>
</dbReference>
<dbReference type="PANTHER" id="PTHR48105">
    <property type="entry name" value="THIOREDOXIN REDUCTASE 1-RELATED-RELATED"/>
    <property type="match status" value="1"/>
</dbReference>
<dbReference type="Gene3D" id="3.50.50.60">
    <property type="entry name" value="FAD/NAD(P)-binding domain"/>
    <property type="match status" value="2"/>
</dbReference>
<evidence type="ECO:0000256" key="2">
    <source>
        <dbReference type="ARBA" id="ARBA00022827"/>
    </source>
</evidence>
<evidence type="ECO:0000313" key="7">
    <source>
        <dbReference type="EMBL" id="UVD81698.1"/>
    </source>
</evidence>
<name>A0ABY5R860_9MOLU</name>
<dbReference type="Proteomes" id="UP001059252">
    <property type="component" value="Chromosome"/>
</dbReference>
<sequence>MENKVYDVLIIGAGPAALTAAIYASRGDLTVAFIEKGAPGGKLVYQSKIENWPGDKMIEGHKLALKMFEHSKQFGAEYLYGDVVEIKSHSEFDKEVILANGESLKSKSIVIASGMKERVPETIKGIYEFEHRGVSYCAICDGPLYGKNPTGVIGGGNSAVEEAAFLASVASEVHVFVKDSAFIAEKRLVRELEEKSNVKIYFNSEVLELKGESGLESAIVNVNGERKEIKIKSLFPFIGQLPSTNFAKDLGILDPRGFIKVDNFMETSVKGIYAIGDVIVKDIRQISTAVADGSIVGKILTNRITK</sequence>
<evidence type="ECO:0000313" key="8">
    <source>
        <dbReference type="Proteomes" id="UP001059252"/>
    </source>
</evidence>
<dbReference type="SUPFAM" id="SSF51905">
    <property type="entry name" value="FAD/NAD(P)-binding domain"/>
    <property type="match status" value="1"/>
</dbReference>
<organism evidence="7 8">
    <name type="scientific">Mycoplasma iguanae</name>
    <dbReference type="NCBI Taxonomy" id="292461"/>
    <lineage>
        <taxon>Bacteria</taxon>
        <taxon>Bacillati</taxon>
        <taxon>Mycoplasmatota</taxon>
        <taxon>Mollicutes</taxon>
        <taxon>Mycoplasmataceae</taxon>
        <taxon>Mycoplasma</taxon>
    </lineage>
</organism>
<keyword evidence="3" id="KW-0560">Oxidoreductase</keyword>